<dbReference type="Proteomes" id="UP001149165">
    <property type="component" value="Unassembled WGS sequence"/>
</dbReference>
<sequence>MSTVSASLVAGDGQRKRPPIDLTTDEDFDDGRVPSLVLPVLPRFPGLDRAAIIAVFEHTFRPKKDLIKLRSPEFKATAPDGDPSDLKSTSSGLQFRKVVPIKDWGKSRIPVGPLLHGMVLFHRRICDLARAYKWQECILQMALDHHQMVVDKGDLTVSLGNWEIGKALESSYLRPDNVLPAKTAPTTPTTRSTRSTAAPNNDSVICEKFNSSAGCHWRTCHRILAVLDRIFVDDVLFTPRQSKGAKTAMKSGRQRAQQKSHQPQRPPFGQAALPRPVTNKDHSSGLHEIETIPIRGFLTRQVLLSNVVYSVTFEEQATNGHLGDCSNKALSHRQNGDVRSRERSCRKNHRYKCRPVKNLSVSDQLLVDLKERQGLSWKEITKRFPGRSQGSFQVRYSTRLKKRDEKELLRGCERSNRHARSPRSSVTSSPQASSRQRYGPSRRRRPVDRYSPAC</sequence>
<evidence type="ECO:0000313" key="3">
    <source>
        <dbReference type="Proteomes" id="UP001149165"/>
    </source>
</evidence>
<feature type="compositionally biased region" description="Basic and acidic residues" evidence="1">
    <location>
        <begin position="334"/>
        <end position="345"/>
    </location>
</feature>
<name>A0A9W9KBY9_9EURO</name>
<feature type="compositionally biased region" description="Polar residues" evidence="1">
    <location>
        <begin position="422"/>
        <end position="432"/>
    </location>
</feature>
<feature type="region of interest" description="Disordered" evidence="1">
    <location>
        <begin position="242"/>
        <end position="283"/>
    </location>
</feature>
<evidence type="ECO:0008006" key="4">
    <source>
        <dbReference type="Google" id="ProtNLM"/>
    </source>
</evidence>
<reference evidence="2" key="2">
    <citation type="journal article" date="2023" name="IMA Fungus">
        <title>Comparative genomic study of the Penicillium genus elucidates a diverse pangenome and 15 lateral gene transfer events.</title>
        <authorList>
            <person name="Petersen C."/>
            <person name="Sorensen T."/>
            <person name="Nielsen M.R."/>
            <person name="Sondergaard T.E."/>
            <person name="Sorensen J.L."/>
            <person name="Fitzpatrick D.A."/>
            <person name="Frisvad J.C."/>
            <person name="Nielsen K.L."/>
        </authorList>
    </citation>
    <scope>NUCLEOTIDE SEQUENCE</scope>
    <source>
        <strain evidence="2">IBT 30069</strain>
    </source>
</reference>
<reference evidence="2" key="1">
    <citation type="submission" date="2022-11" db="EMBL/GenBank/DDBJ databases">
        <authorList>
            <person name="Petersen C."/>
        </authorList>
    </citation>
    <scope>NUCLEOTIDE SEQUENCE</scope>
    <source>
        <strain evidence="2">IBT 30069</strain>
    </source>
</reference>
<feature type="region of interest" description="Disordered" evidence="1">
    <location>
        <begin position="411"/>
        <end position="454"/>
    </location>
</feature>
<dbReference type="AlphaFoldDB" id="A0A9W9KBY9"/>
<keyword evidence="3" id="KW-1185">Reference proteome</keyword>
<dbReference type="OrthoDB" id="4312528at2759"/>
<feature type="region of interest" description="Disordered" evidence="1">
    <location>
        <begin position="322"/>
        <end position="346"/>
    </location>
</feature>
<organism evidence="2 3">
    <name type="scientific">Penicillium angulare</name>
    <dbReference type="NCBI Taxonomy" id="116970"/>
    <lineage>
        <taxon>Eukaryota</taxon>
        <taxon>Fungi</taxon>
        <taxon>Dikarya</taxon>
        <taxon>Ascomycota</taxon>
        <taxon>Pezizomycotina</taxon>
        <taxon>Eurotiomycetes</taxon>
        <taxon>Eurotiomycetidae</taxon>
        <taxon>Eurotiales</taxon>
        <taxon>Aspergillaceae</taxon>
        <taxon>Penicillium</taxon>
    </lineage>
</organism>
<evidence type="ECO:0000313" key="2">
    <source>
        <dbReference type="EMBL" id="KAJ5100725.1"/>
    </source>
</evidence>
<gene>
    <name evidence="2" type="ORF">N7456_006777</name>
</gene>
<comment type="caution">
    <text evidence="2">The sequence shown here is derived from an EMBL/GenBank/DDBJ whole genome shotgun (WGS) entry which is preliminary data.</text>
</comment>
<evidence type="ECO:0000256" key="1">
    <source>
        <dbReference type="SAM" id="MobiDB-lite"/>
    </source>
</evidence>
<accession>A0A9W9KBY9</accession>
<protein>
    <recommendedName>
        <fullName evidence="4">Myb-like domain-containing protein</fullName>
    </recommendedName>
</protein>
<dbReference type="Gene3D" id="1.10.10.60">
    <property type="entry name" value="Homeodomain-like"/>
    <property type="match status" value="1"/>
</dbReference>
<feature type="region of interest" description="Disordered" evidence="1">
    <location>
        <begin position="1"/>
        <end position="25"/>
    </location>
</feature>
<proteinExistence type="predicted"/>
<dbReference type="EMBL" id="JAPQKH010000004">
    <property type="protein sequence ID" value="KAJ5100725.1"/>
    <property type="molecule type" value="Genomic_DNA"/>
</dbReference>
<feature type="compositionally biased region" description="Low complexity" evidence="1">
    <location>
        <begin position="180"/>
        <end position="199"/>
    </location>
</feature>
<feature type="region of interest" description="Disordered" evidence="1">
    <location>
        <begin position="179"/>
        <end position="199"/>
    </location>
</feature>